<sequence length="1322" mass="143481">MSNHVLALLLISFVSLLNAEFTCPKDHITTDSGLTGVIPAGATDQVKIPVETECTYIFDIPKGFAIKMEISTDYDVSHGDFVMMDYFYISPLVVNEVQFAMNTSLSFAAYSKTGNLTFMAKYSYLDLTHYQQVVKPTGAYFNTTLETGKYYTVKASTAEDQVNLHYGSRENGFVDHTVFEVFLFDGNDIVNSKYIGRVSSVFFRRYEFVSTSNTLTLLNLYNTPSDSLFLGNDASVIEPMDVYSIFVLDSDQDLDSWMGQVEEPFKKFDAWYTVICNGCSSFAINYMMFEANWGYGNPNGYVAIQGMTPTDKLKPVLTYPYSTNNNASFPQLITAPIATFHLFNASVHFNLSPGSQQQDFETSPGESRSIYSPQLWNPDATPSFDYTFSDPLAVYNFSIRLNTLALENDGDELDVEVGSVNGLTTLEKKYTKTKLTNEVISGLGKYLKLKYTGSKTSEVDLSFLMIDPSNPDGTTQSPGSTNSDTTVSTSVGTSVSTSATRVSTSTIAPVTSTEVTSTSRPSTSVGTTQSVATVASTSTRDSTSARVSTSTRTHTSTVDITYVASSTLAPSTSTAIVTFTKVSSSTNLQTSTTETSTSALSTSTIIIAPSYTATTVVTSTTSVPRTTFISTTSEVHTSTIAPESSSTSSVASASVTTSTFLPSSTTGMTFNTSTVTTPTTSTEAPTTSKLITSTSTDVPTTSTSEPPTTTLITTKLTTYTASPSTLNPTNGIVSTTVTTPITSTEAPTTLKTISSTTTLLTTSTASPTPSTITTLLPTSTKIVPTTKPTADKPSSSTITSLASTSASTQSKQATSSRMSSSSSAQKISTESSQKSTVVVQTTEPIITQSPVVPIIVSTLAPSPTTRASRTQTSDLSTVQTSSGSTQSTQSTQTTPINVETTTAGAASLLPTVCPNYLITPEAGPIGVIPSSRVGLSVIPANYDCAYHFLIHPGWALHLSISTHYDQLLGDNITFTDNLGVVHILPTPNQHIDEWSSAPTAIFHIKTMSNTSQMFAIYEFVNVEKKYKQVKIPTGEYFALGDMNKRYYTFHSEAMDRVALNLAIKNTQDYDTLLEQIFVYDGGDVKNCQMVGRLSNFLKKKKISSFNNITIINFYDVNSPSYLIGNDWLKVSVFSKYKAILTSRNQQTTGELFDASDRGAAYTWICSDCNNFYWTILKFHKSMTTISKAYIELRSLSPTHNTSTLLNYSVSTTLERNFPQLIPSRMFTMINHHSGIGVTLDTSVTKSSTQKWLKPFDGRRGVIFSPSIWNPKTSPSFSFQFEDDDQKFMFGVNVKDVRIATAGDSLTIKTGPTASNNFSYKEL</sequence>
<name>A0AAE8ZWD3_CAEBR</name>
<evidence type="ECO:0000256" key="1">
    <source>
        <dbReference type="SAM" id="MobiDB-lite"/>
    </source>
</evidence>
<feature type="compositionally biased region" description="Low complexity" evidence="1">
    <location>
        <begin position="480"/>
        <end position="506"/>
    </location>
</feature>
<feature type="region of interest" description="Disordered" evidence="1">
    <location>
        <begin position="467"/>
        <end position="550"/>
    </location>
</feature>
<evidence type="ECO:0000313" key="5">
    <source>
        <dbReference type="Proteomes" id="UP000827892"/>
    </source>
</evidence>
<accession>A0AAE8ZWD3</accession>
<evidence type="ECO:0000259" key="3">
    <source>
        <dbReference type="Pfam" id="PF02408"/>
    </source>
</evidence>
<dbReference type="Pfam" id="PF02408">
    <property type="entry name" value="CUB_2"/>
    <property type="match status" value="2"/>
</dbReference>
<feature type="compositionally biased region" description="Low complexity" evidence="1">
    <location>
        <begin position="794"/>
        <end position="833"/>
    </location>
</feature>
<feature type="domain" description="CUB-like" evidence="3">
    <location>
        <begin position="19"/>
        <end position="127"/>
    </location>
</feature>
<evidence type="ECO:0000256" key="2">
    <source>
        <dbReference type="SAM" id="SignalP"/>
    </source>
</evidence>
<feature type="region of interest" description="Disordered" evidence="1">
    <location>
        <begin position="782"/>
        <end position="837"/>
    </location>
</feature>
<evidence type="ECO:0000313" key="4">
    <source>
        <dbReference type="EMBL" id="ULT85798.1"/>
    </source>
</evidence>
<dbReference type="PANTHER" id="PTHR21447">
    <property type="entry name" value="RING-TYPE DOMAIN-CONTAINING PROTEIN-RELATED"/>
    <property type="match status" value="1"/>
</dbReference>
<feature type="compositionally biased region" description="Low complexity" evidence="1">
    <location>
        <begin position="876"/>
        <end position="894"/>
    </location>
</feature>
<feature type="compositionally biased region" description="Polar residues" evidence="1">
    <location>
        <begin position="507"/>
        <end position="521"/>
    </location>
</feature>
<feature type="chain" id="PRO_5042136588" description="CUB-like domain-containing protein" evidence="2">
    <location>
        <begin position="20"/>
        <end position="1322"/>
    </location>
</feature>
<reference evidence="4 5" key="1">
    <citation type="submission" date="2022-02" db="EMBL/GenBank/DDBJ databases">
        <title>Chromosome-level reference genomes for two strains of Caenorhabditis briggsae: an improved platform for comparative genomics.</title>
        <authorList>
            <person name="Stevens L."/>
            <person name="Andersen E.C."/>
        </authorList>
    </citation>
    <scope>NUCLEOTIDE SEQUENCE [LARGE SCALE GENOMIC DNA]</scope>
    <source>
        <strain evidence="4">QX1410_ONT</strain>
        <tissue evidence="4">Whole-organism</tissue>
    </source>
</reference>
<protein>
    <recommendedName>
        <fullName evidence="3">CUB-like domain-containing protein</fullName>
    </recommendedName>
</protein>
<dbReference type="EMBL" id="CP090895">
    <property type="protein sequence ID" value="ULT85798.1"/>
    <property type="molecule type" value="Genomic_DNA"/>
</dbReference>
<feature type="region of interest" description="Disordered" evidence="1">
    <location>
        <begin position="862"/>
        <end position="896"/>
    </location>
</feature>
<feature type="compositionally biased region" description="Polar residues" evidence="1">
    <location>
        <begin position="862"/>
        <end position="875"/>
    </location>
</feature>
<organism evidence="4 5">
    <name type="scientific">Caenorhabditis briggsae</name>
    <dbReference type="NCBI Taxonomy" id="6238"/>
    <lineage>
        <taxon>Eukaryota</taxon>
        <taxon>Metazoa</taxon>
        <taxon>Ecdysozoa</taxon>
        <taxon>Nematoda</taxon>
        <taxon>Chromadorea</taxon>
        <taxon>Rhabditida</taxon>
        <taxon>Rhabditina</taxon>
        <taxon>Rhabditomorpha</taxon>
        <taxon>Rhabditoidea</taxon>
        <taxon>Rhabditidae</taxon>
        <taxon>Peloderinae</taxon>
        <taxon>Caenorhabditis</taxon>
    </lineage>
</organism>
<gene>
    <name evidence="4" type="ORF">L3Y34_005883</name>
</gene>
<dbReference type="Proteomes" id="UP000827892">
    <property type="component" value="Chromosome V"/>
</dbReference>
<feature type="compositionally biased region" description="Low complexity" evidence="1">
    <location>
        <begin position="522"/>
        <end position="550"/>
    </location>
</feature>
<dbReference type="InterPro" id="IPR003366">
    <property type="entry name" value="CUB-like_dom"/>
</dbReference>
<dbReference type="PANTHER" id="PTHR21447:SF1">
    <property type="entry name" value="CUB-LIKE DOMAIN-CONTAINING PROTEIN"/>
    <property type="match status" value="1"/>
</dbReference>
<keyword evidence="2" id="KW-0732">Signal</keyword>
<feature type="domain" description="CUB-like" evidence="3">
    <location>
        <begin position="913"/>
        <end position="1022"/>
    </location>
</feature>
<feature type="signal peptide" evidence="2">
    <location>
        <begin position="1"/>
        <end position="19"/>
    </location>
</feature>
<proteinExistence type="predicted"/>